<dbReference type="InterPro" id="IPR029063">
    <property type="entry name" value="SAM-dependent_MTases_sf"/>
</dbReference>
<comment type="caution">
    <text evidence="1">The sequence shown here is derived from an EMBL/GenBank/DDBJ whole genome shotgun (WGS) entry which is preliminary data.</text>
</comment>
<evidence type="ECO:0008006" key="3">
    <source>
        <dbReference type="Google" id="ProtNLM"/>
    </source>
</evidence>
<organism evidence="1 2">
    <name type="scientific">Candidatus Uhrbacteria bacterium RIFCSPLOWO2_02_FULL_51_9</name>
    <dbReference type="NCBI Taxonomy" id="1802410"/>
    <lineage>
        <taxon>Bacteria</taxon>
        <taxon>Candidatus Uhriibacteriota</taxon>
    </lineage>
</organism>
<dbReference type="Pfam" id="PF13489">
    <property type="entry name" value="Methyltransf_23"/>
    <property type="match status" value="1"/>
</dbReference>
<dbReference type="Gene3D" id="3.40.50.150">
    <property type="entry name" value="Vaccinia Virus protein VP39"/>
    <property type="match status" value="1"/>
</dbReference>
<reference evidence="1 2" key="1">
    <citation type="journal article" date="2016" name="Nat. Commun.">
        <title>Thousands of microbial genomes shed light on interconnected biogeochemical processes in an aquifer system.</title>
        <authorList>
            <person name="Anantharaman K."/>
            <person name="Brown C.T."/>
            <person name="Hug L.A."/>
            <person name="Sharon I."/>
            <person name="Castelle C.J."/>
            <person name="Probst A.J."/>
            <person name="Thomas B.C."/>
            <person name="Singh A."/>
            <person name="Wilkins M.J."/>
            <person name="Karaoz U."/>
            <person name="Brodie E.L."/>
            <person name="Williams K.H."/>
            <person name="Hubbard S.S."/>
            <person name="Banfield J.F."/>
        </authorList>
    </citation>
    <scope>NUCLEOTIDE SEQUENCE [LARGE SCALE GENOMIC DNA]</scope>
</reference>
<name>A0A1F7VHK2_9BACT</name>
<dbReference type="EMBL" id="MGES01000003">
    <property type="protein sequence ID" value="OGL89437.1"/>
    <property type="molecule type" value="Genomic_DNA"/>
</dbReference>
<accession>A0A1F7VHK2</accession>
<dbReference type="CDD" id="cd02440">
    <property type="entry name" value="AdoMet_MTases"/>
    <property type="match status" value="1"/>
</dbReference>
<protein>
    <recommendedName>
        <fullName evidence="3">Methyltransferase domain-containing protein</fullName>
    </recommendedName>
</protein>
<dbReference type="AlphaFoldDB" id="A0A1F7VHK2"/>
<proteinExistence type="predicted"/>
<sequence>MNPHDWSTVEGARHWPGEAQSYGKNEYVSGLLKLIEAQQPERVFEVGLGNGFPFAESLLGKNIDVHGCDVSKFLLQELAQKYPRITYYHASYETMQEKVGAQKYDVVYCLRSTWYFPDIFTALKNILAITRSGGAVIFDIMNSQSPEIKKFIRAMRWKKYQQWVKYAAKRMLNAVIRTHYTIDTGGLAAHYPVSPHQIDAFLDTQKVAYTKMSFKQITGERTDFDPQDFRIIYQVQVPSV</sequence>
<dbReference type="Proteomes" id="UP000176678">
    <property type="component" value="Unassembled WGS sequence"/>
</dbReference>
<evidence type="ECO:0000313" key="1">
    <source>
        <dbReference type="EMBL" id="OGL89437.1"/>
    </source>
</evidence>
<dbReference type="SUPFAM" id="SSF53335">
    <property type="entry name" value="S-adenosyl-L-methionine-dependent methyltransferases"/>
    <property type="match status" value="1"/>
</dbReference>
<evidence type="ECO:0000313" key="2">
    <source>
        <dbReference type="Proteomes" id="UP000176678"/>
    </source>
</evidence>
<dbReference type="STRING" id="1802410.A3H75_01400"/>
<gene>
    <name evidence="1" type="ORF">A3H75_01400</name>
</gene>